<reference evidence="2 3" key="1">
    <citation type="submission" date="2024-08" db="EMBL/GenBank/DDBJ databases">
        <title>Insights into the chromosomal genome structure of Flemingia macrophylla.</title>
        <authorList>
            <person name="Ding Y."/>
            <person name="Zhao Y."/>
            <person name="Bi W."/>
            <person name="Wu M."/>
            <person name="Zhao G."/>
            <person name="Gong Y."/>
            <person name="Li W."/>
            <person name="Zhang P."/>
        </authorList>
    </citation>
    <scope>NUCLEOTIDE SEQUENCE [LARGE SCALE GENOMIC DNA]</scope>
    <source>
        <strain evidence="2">DYQJB</strain>
        <tissue evidence="2">Leaf</tissue>
    </source>
</reference>
<dbReference type="EMBL" id="JBGMDY010000011">
    <property type="protein sequence ID" value="KAL2318442.1"/>
    <property type="molecule type" value="Genomic_DNA"/>
</dbReference>
<feature type="compositionally biased region" description="Basic and acidic residues" evidence="1">
    <location>
        <begin position="111"/>
        <end position="127"/>
    </location>
</feature>
<protein>
    <submittedName>
        <fullName evidence="2">Uncharacterized protein</fullName>
    </submittedName>
</protein>
<proteinExistence type="predicted"/>
<evidence type="ECO:0000313" key="2">
    <source>
        <dbReference type="EMBL" id="KAL2318442.1"/>
    </source>
</evidence>
<feature type="region of interest" description="Disordered" evidence="1">
    <location>
        <begin position="225"/>
        <end position="281"/>
    </location>
</feature>
<name>A0ABD1L4K1_9FABA</name>
<feature type="compositionally biased region" description="Basic and acidic residues" evidence="1">
    <location>
        <begin position="142"/>
        <end position="158"/>
    </location>
</feature>
<comment type="caution">
    <text evidence="2">The sequence shown here is derived from an EMBL/GenBank/DDBJ whole genome shotgun (WGS) entry which is preliminary data.</text>
</comment>
<keyword evidence="3" id="KW-1185">Reference proteome</keyword>
<feature type="compositionally biased region" description="Basic and acidic residues" evidence="1">
    <location>
        <begin position="240"/>
        <end position="257"/>
    </location>
</feature>
<feature type="region of interest" description="Disordered" evidence="1">
    <location>
        <begin position="111"/>
        <end position="190"/>
    </location>
</feature>
<evidence type="ECO:0000256" key="1">
    <source>
        <dbReference type="SAM" id="MobiDB-lite"/>
    </source>
</evidence>
<evidence type="ECO:0000313" key="3">
    <source>
        <dbReference type="Proteomes" id="UP001603857"/>
    </source>
</evidence>
<accession>A0ABD1L4K1</accession>
<feature type="region of interest" description="Disordered" evidence="1">
    <location>
        <begin position="1"/>
        <end position="60"/>
    </location>
</feature>
<sequence length="349" mass="38025">MEQKNYSPLPSDYLTLPQLRERWLKQKSQTNQEQENPQPPNNNHHKVVVAPTNGTASKTRPQYIFKNRNDSATHRKSQFASAYRCKSESASGIGAATADLGRKVGEWKKMKSNFENRKGEPKTRVDEGGASGEGSGAAQGNKEAEKATFESQLKDGKKNTVVSKVEQRARVLPVNTGNGGLGKRNDGGSNVEQRVRVLAVNSENGGLGKTNSGGSVIQQRVRVSPMNSGNGNLSGVFGKTLHDRGSETTEEIQKRVTDLSMNSGNGERNGGLGKSNSGGSTTMEEVRVFPMNGERKGGLGKSSNRFGHFQSQRWYSGRAFRGYGNGNGQQSYRAGQKTEKKMVWVQKTL</sequence>
<dbReference type="Proteomes" id="UP001603857">
    <property type="component" value="Unassembled WGS sequence"/>
</dbReference>
<gene>
    <name evidence="2" type="ORF">Fmac_032318</name>
</gene>
<dbReference type="AlphaFoldDB" id="A0ABD1L4K1"/>
<organism evidence="2 3">
    <name type="scientific">Flemingia macrophylla</name>
    <dbReference type="NCBI Taxonomy" id="520843"/>
    <lineage>
        <taxon>Eukaryota</taxon>
        <taxon>Viridiplantae</taxon>
        <taxon>Streptophyta</taxon>
        <taxon>Embryophyta</taxon>
        <taxon>Tracheophyta</taxon>
        <taxon>Spermatophyta</taxon>
        <taxon>Magnoliopsida</taxon>
        <taxon>eudicotyledons</taxon>
        <taxon>Gunneridae</taxon>
        <taxon>Pentapetalae</taxon>
        <taxon>rosids</taxon>
        <taxon>fabids</taxon>
        <taxon>Fabales</taxon>
        <taxon>Fabaceae</taxon>
        <taxon>Papilionoideae</taxon>
        <taxon>50 kb inversion clade</taxon>
        <taxon>NPAAA clade</taxon>
        <taxon>indigoferoid/millettioid clade</taxon>
        <taxon>Phaseoleae</taxon>
        <taxon>Flemingia</taxon>
    </lineage>
</organism>